<dbReference type="AlphaFoldDB" id="A0A4Y2CXP9"/>
<gene>
    <name evidence="1" type="ORF">AVEN_59232_1</name>
</gene>
<name>A0A4Y2CXP9_ARAVE</name>
<proteinExistence type="predicted"/>
<dbReference type="EMBL" id="BGPR01000267">
    <property type="protein sequence ID" value="GBM09252.1"/>
    <property type="molecule type" value="Genomic_DNA"/>
</dbReference>
<evidence type="ECO:0000313" key="1">
    <source>
        <dbReference type="EMBL" id="GBM09252.1"/>
    </source>
</evidence>
<reference evidence="1 2" key="1">
    <citation type="journal article" date="2019" name="Sci. Rep.">
        <title>Orb-weaving spider Araneus ventricosus genome elucidates the spidroin gene catalogue.</title>
        <authorList>
            <person name="Kono N."/>
            <person name="Nakamura H."/>
            <person name="Ohtoshi R."/>
            <person name="Moran D.A.P."/>
            <person name="Shinohara A."/>
            <person name="Yoshida Y."/>
            <person name="Fujiwara M."/>
            <person name="Mori M."/>
            <person name="Tomita M."/>
            <person name="Arakawa K."/>
        </authorList>
    </citation>
    <scope>NUCLEOTIDE SEQUENCE [LARGE SCALE GENOMIC DNA]</scope>
</reference>
<evidence type="ECO:0000313" key="2">
    <source>
        <dbReference type="Proteomes" id="UP000499080"/>
    </source>
</evidence>
<protein>
    <submittedName>
        <fullName evidence="1">Uncharacterized protein</fullName>
    </submittedName>
</protein>
<sequence>MTPRVCYVPKMGACAEVLRAVCNSEPETSEMVAGTLLHNCVRFALLLEATEKLFSHLKKYTSQIKTTLWFTRQTERQSLLHRLGNNPRVSHFAPPCLSKYLTPATVHGSSWPTR</sequence>
<keyword evidence="2" id="KW-1185">Reference proteome</keyword>
<accession>A0A4Y2CXP9</accession>
<dbReference type="Proteomes" id="UP000499080">
    <property type="component" value="Unassembled WGS sequence"/>
</dbReference>
<comment type="caution">
    <text evidence="1">The sequence shown here is derived from an EMBL/GenBank/DDBJ whole genome shotgun (WGS) entry which is preliminary data.</text>
</comment>
<organism evidence="1 2">
    <name type="scientific">Araneus ventricosus</name>
    <name type="common">Orbweaver spider</name>
    <name type="synonym">Epeira ventricosa</name>
    <dbReference type="NCBI Taxonomy" id="182803"/>
    <lineage>
        <taxon>Eukaryota</taxon>
        <taxon>Metazoa</taxon>
        <taxon>Ecdysozoa</taxon>
        <taxon>Arthropoda</taxon>
        <taxon>Chelicerata</taxon>
        <taxon>Arachnida</taxon>
        <taxon>Araneae</taxon>
        <taxon>Araneomorphae</taxon>
        <taxon>Entelegynae</taxon>
        <taxon>Araneoidea</taxon>
        <taxon>Araneidae</taxon>
        <taxon>Araneus</taxon>
    </lineage>
</organism>